<dbReference type="AlphaFoldDB" id="Q09AK8"/>
<dbReference type="EMBL" id="AAMD01000013">
    <property type="protein sequence ID" value="EAU68698.1"/>
    <property type="molecule type" value="Genomic_DNA"/>
</dbReference>
<organism evidence="2 3">
    <name type="scientific">Stigmatella aurantiaca (strain DW4/3-1)</name>
    <dbReference type="NCBI Taxonomy" id="378806"/>
    <lineage>
        <taxon>Bacteria</taxon>
        <taxon>Pseudomonadati</taxon>
        <taxon>Myxococcota</taxon>
        <taxon>Myxococcia</taxon>
        <taxon>Myxococcales</taxon>
        <taxon>Cystobacterineae</taxon>
        <taxon>Archangiaceae</taxon>
        <taxon>Stigmatella</taxon>
    </lineage>
</organism>
<sequence>MHGFCSGSGGEAGKDGVAWPAVLQARGTQATGRRCPGKCPPLTLWETQGMGWETPMARKSTPKAGQSKQGRVKGRAVGAGRLVVRRETAAYRAVESEQTVRVRAEIDAALENARRTRQEIEAHIESEWQNRSSPLATRAVNRSGFRK</sequence>
<proteinExistence type="predicted"/>
<evidence type="ECO:0000313" key="2">
    <source>
        <dbReference type="EMBL" id="EAU68698.1"/>
    </source>
</evidence>
<dbReference type="Proteomes" id="UP000032702">
    <property type="component" value="Unassembled WGS sequence"/>
</dbReference>
<feature type="region of interest" description="Disordered" evidence="1">
    <location>
        <begin position="54"/>
        <end position="75"/>
    </location>
</feature>
<accession>Q09AK8</accession>
<comment type="caution">
    <text evidence="2">The sequence shown here is derived from an EMBL/GenBank/DDBJ whole genome shotgun (WGS) entry which is preliminary data.</text>
</comment>
<name>Q09AK8_STIAD</name>
<reference evidence="2 3" key="1">
    <citation type="submission" date="2006-04" db="EMBL/GenBank/DDBJ databases">
        <authorList>
            <person name="Nierman W.C."/>
        </authorList>
    </citation>
    <scope>NUCLEOTIDE SEQUENCE [LARGE SCALE GENOMIC DNA]</scope>
    <source>
        <strain evidence="2 3">DW4/3-1</strain>
    </source>
</reference>
<protein>
    <submittedName>
        <fullName evidence="2">Uncharacterized protein</fullName>
    </submittedName>
</protein>
<gene>
    <name evidence="2" type="ORF">STIAU_2754</name>
</gene>
<evidence type="ECO:0000256" key="1">
    <source>
        <dbReference type="SAM" id="MobiDB-lite"/>
    </source>
</evidence>
<evidence type="ECO:0000313" key="3">
    <source>
        <dbReference type="Proteomes" id="UP000032702"/>
    </source>
</evidence>